<organism evidence="2 3">
    <name type="scientific">Pseudomonas amygdali pv. eriobotryae</name>
    <dbReference type="NCBI Taxonomy" id="129137"/>
    <lineage>
        <taxon>Bacteria</taxon>
        <taxon>Pseudomonadati</taxon>
        <taxon>Pseudomonadota</taxon>
        <taxon>Gammaproteobacteria</taxon>
        <taxon>Pseudomonadales</taxon>
        <taxon>Pseudomonadaceae</taxon>
        <taxon>Pseudomonas</taxon>
        <taxon>Pseudomonas amygdali</taxon>
    </lineage>
</organism>
<dbReference type="GO" id="GO:0046872">
    <property type="term" value="F:metal ion binding"/>
    <property type="evidence" value="ECO:0007669"/>
    <property type="project" value="UniProtKB-KW"/>
</dbReference>
<evidence type="ECO:0000313" key="2">
    <source>
        <dbReference type="EMBL" id="GFZ62208.1"/>
    </source>
</evidence>
<dbReference type="PANTHER" id="PTHR16222:SF12">
    <property type="entry name" value="ADP-RIBOSYLGLYCOHYDROLASE-RELATED"/>
    <property type="match status" value="1"/>
</dbReference>
<dbReference type="Pfam" id="PF03747">
    <property type="entry name" value="ADP_ribosyl_GH"/>
    <property type="match status" value="1"/>
</dbReference>
<evidence type="ECO:0000313" key="3">
    <source>
        <dbReference type="Proteomes" id="UP000630864"/>
    </source>
</evidence>
<dbReference type="InterPro" id="IPR036705">
    <property type="entry name" value="Ribosyl_crysJ1_sf"/>
</dbReference>
<evidence type="ECO:0000256" key="1">
    <source>
        <dbReference type="PIRSR" id="PIRSR605502-1"/>
    </source>
</evidence>
<feature type="binding site" evidence="1">
    <location>
        <position position="90"/>
    </location>
    <ligand>
        <name>Mg(2+)</name>
        <dbReference type="ChEBI" id="CHEBI:18420"/>
        <label>1</label>
    </ligand>
</feature>
<reference evidence="2" key="1">
    <citation type="submission" date="2020-09" db="EMBL/GenBank/DDBJ databases">
        <title>Pseudomonas syringae pv. eriobotryae genome sequence causing loquat canker disease.</title>
        <authorList>
            <person name="Fukuda S."/>
            <person name="Tashiro H."/>
            <person name="Nagano Y."/>
        </authorList>
    </citation>
    <scope>NUCLEOTIDE SEQUENCE</scope>
    <source>
        <strain evidence="2">AM001</strain>
    </source>
</reference>
<feature type="binding site" evidence="1">
    <location>
        <position position="93"/>
    </location>
    <ligand>
        <name>Mg(2+)</name>
        <dbReference type="ChEBI" id="CHEBI:18420"/>
        <label>1</label>
    </ligand>
</feature>
<dbReference type="PANTHER" id="PTHR16222">
    <property type="entry name" value="ADP-RIBOSYLGLYCOHYDROLASE"/>
    <property type="match status" value="1"/>
</dbReference>
<name>A0A9P3AII4_PSEA0</name>
<protein>
    <recommendedName>
        <fullName evidence="4">ADP-ribosylglycohydrolase protein</fullName>
    </recommendedName>
</protein>
<accession>A0A9P3AII4</accession>
<dbReference type="InterPro" id="IPR005502">
    <property type="entry name" value="Ribosyl_crysJ1"/>
</dbReference>
<comment type="caution">
    <text evidence="2">The sequence shown here is derived from an EMBL/GenBank/DDBJ whole genome shotgun (WGS) entry which is preliminary data.</text>
</comment>
<proteinExistence type="predicted"/>
<evidence type="ECO:0008006" key="4">
    <source>
        <dbReference type="Google" id="ProtNLM"/>
    </source>
</evidence>
<dbReference type="SUPFAM" id="SSF101478">
    <property type="entry name" value="ADP-ribosylglycohydrolase"/>
    <property type="match status" value="1"/>
</dbReference>
<dbReference type="EMBL" id="BMZW01000036">
    <property type="protein sequence ID" value="GFZ62208.1"/>
    <property type="molecule type" value="Genomic_DNA"/>
</dbReference>
<dbReference type="Gene3D" id="1.10.4080.10">
    <property type="entry name" value="ADP-ribosylation/Crystallin J1"/>
    <property type="match status" value="1"/>
</dbReference>
<dbReference type="AlphaFoldDB" id="A0A9P3AII4"/>
<dbReference type="InterPro" id="IPR050792">
    <property type="entry name" value="ADP-ribosylglycohydrolase"/>
</dbReference>
<comment type="cofactor">
    <cofactor evidence="1">
        <name>Mg(2+)</name>
        <dbReference type="ChEBI" id="CHEBI:18420"/>
    </cofactor>
    <text evidence="1">Binds 2 magnesium ions per subunit.</text>
</comment>
<feature type="binding site" evidence="1">
    <location>
        <position position="92"/>
    </location>
    <ligand>
        <name>Mg(2+)</name>
        <dbReference type="ChEBI" id="CHEBI:18420"/>
        <label>1</label>
    </ligand>
</feature>
<dbReference type="Proteomes" id="UP000630864">
    <property type="component" value="Unassembled WGS sequence"/>
</dbReference>
<sequence length="148" mass="15972">MEAISCCELLGAQLHLALNGADKEETLSAKMRPLFPRALIINAGEYKEKTRDQIRSSGYVIDTLEAALWAVWNTDNFKDAILLAANLADDADSVAATAGQIAGALYGVSGMPEEWAKNVAWSEHIQGLAQQLFERAPLQDPLDESIGG</sequence>
<keyword evidence="1" id="KW-0479">Metal-binding</keyword>
<gene>
    <name evidence="2" type="ORF">PSE10A_47190</name>
</gene>
<keyword evidence="1" id="KW-0460">Magnesium</keyword>